<dbReference type="PANTHER" id="PTHR23011">
    <property type="entry name" value="CYCLIC NUCLEOTIDE-BINDING DOMAIN CONTAINING PROTEIN"/>
    <property type="match status" value="1"/>
</dbReference>
<dbReference type="InterPro" id="IPR014710">
    <property type="entry name" value="RmlC-like_jellyroll"/>
</dbReference>
<keyword evidence="3" id="KW-1185">Reference proteome</keyword>
<dbReference type="SMART" id="SM00100">
    <property type="entry name" value="cNMP"/>
    <property type="match status" value="1"/>
</dbReference>
<evidence type="ECO:0000313" key="3">
    <source>
        <dbReference type="Proteomes" id="UP001157733"/>
    </source>
</evidence>
<dbReference type="PROSITE" id="PS50042">
    <property type="entry name" value="CNMP_BINDING_3"/>
    <property type="match status" value="1"/>
</dbReference>
<dbReference type="PANTHER" id="PTHR23011:SF28">
    <property type="entry name" value="CYCLIC NUCLEOTIDE-BINDING DOMAIN CONTAINING PROTEIN"/>
    <property type="match status" value="1"/>
</dbReference>
<name>A0ABM9HCX9_9BACT</name>
<reference evidence="2 3" key="1">
    <citation type="submission" date="2022-09" db="EMBL/GenBank/DDBJ databases">
        <authorList>
            <person name="Kop L."/>
        </authorList>
    </citation>
    <scope>NUCLEOTIDE SEQUENCE [LARGE SCALE GENOMIC DNA]</scope>
    <source>
        <strain evidence="2 3">347</strain>
    </source>
</reference>
<evidence type="ECO:0000259" key="1">
    <source>
        <dbReference type="PROSITE" id="PS50042"/>
    </source>
</evidence>
<dbReference type="RefSeq" id="WP_282010962.1">
    <property type="nucleotide sequence ID" value="NZ_OX336137.1"/>
</dbReference>
<dbReference type="InterPro" id="IPR000595">
    <property type="entry name" value="cNMP-bd_dom"/>
</dbReference>
<dbReference type="InterPro" id="IPR018490">
    <property type="entry name" value="cNMP-bd_dom_sf"/>
</dbReference>
<dbReference type="Gene3D" id="2.60.120.10">
    <property type="entry name" value="Jelly Rolls"/>
    <property type="match status" value="1"/>
</dbReference>
<gene>
    <name evidence="2" type="ORF">NSPWAT_1194</name>
</gene>
<dbReference type="SUPFAM" id="SSF51206">
    <property type="entry name" value="cAMP-binding domain-like"/>
    <property type="match status" value="1"/>
</dbReference>
<accession>A0ABM9HCX9</accession>
<protein>
    <submittedName>
        <fullName evidence="2">Cyclic nucleotide-binding domain-containing protein</fullName>
    </submittedName>
</protein>
<evidence type="ECO:0000313" key="2">
    <source>
        <dbReference type="EMBL" id="CAI2718053.1"/>
    </source>
</evidence>
<dbReference type="EMBL" id="OX336137">
    <property type="protein sequence ID" value="CAI2718053.1"/>
    <property type="molecule type" value="Genomic_DNA"/>
</dbReference>
<sequence>MKTEDVVDHLNRISFFDDFSEEDKQKLAQVPGTVQNLAAGECIIRKGTTDPTMYFVLEGVVIISAGEDLRHEITELHAGALFGDVPFVKAVPRVTSVLAKSAATVLRFNKDHMDQLGPDLIGKFKDQFLRLFVIRLDMLKSTISQNRVDFEKFFDSFQSIFKEIEMMNQDIILPDDDDNNNR</sequence>
<dbReference type="Proteomes" id="UP001157733">
    <property type="component" value="Chromosome"/>
</dbReference>
<proteinExistence type="predicted"/>
<feature type="domain" description="Cyclic nucleotide-binding" evidence="1">
    <location>
        <begin position="15"/>
        <end position="116"/>
    </location>
</feature>
<dbReference type="Pfam" id="PF00027">
    <property type="entry name" value="cNMP_binding"/>
    <property type="match status" value="1"/>
</dbReference>
<organism evidence="2 3">
    <name type="scientific">Nitrospina watsonii</name>
    <dbReference type="NCBI Taxonomy" id="1323948"/>
    <lineage>
        <taxon>Bacteria</taxon>
        <taxon>Pseudomonadati</taxon>
        <taxon>Nitrospinota/Tectimicrobiota group</taxon>
        <taxon>Nitrospinota</taxon>
        <taxon>Nitrospinia</taxon>
        <taxon>Nitrospinales</taxon>
        <taxon>Nitrospinaceae</taxon>
        <taxon>Nitrospina</taxon>
    </lineage>
</organism>
<dbReference type="CDD" id="cd00038">
    <property type="entry name" value="CAP_ED"/>
    <property type="match status" value="1"/>
</dbReference>